<protein>
    <submittedName>
        <fullName evidence="2">Uncharacterized protein</fullName>
    </submittedName>
</protein>
<evidence type="ECO:0000313" key="3">
    <source>
        <dbReference type="Proteomes" id="UP000264120"/>
    </source>
</evidence>
<evidence type="ECO:0000313" key="2">
    <source>
        <dbReference type="EMBL" id="AXY23963.1"/>
    </source>
</evidence>
<proteinExistence type="predicted"/>
<evidence type="ECO:0000313" key="1">
    <source>
        <dbReference type="EMBL" id="AXY23940.1"/>
    </source>
</evidence>
<accession>A0A347WGH0</accession>
<organism evidence="2 3">
    <name type="scientific">Komagataeibacter saccharivorans</name>
    <dbReference type="NCBI Taxonomy" id="265959"/>
    <lineage>
        <taxon>Bacteria</taxon>
        <taxon>Pseudomonadati</taxon>
        <taxon>Pseudomonadota</taxon>
        <taxon>Alphaproteobacteria</taxon>
        <taxon>Acetobacterales</taxon>
        <taxon>Acetobacteraceae</taxon>
        <taxon>Komagataeibacter</taxon>
    </lineage>
</organism>
<dbReference type="Proteomes" id="UP000264120">
    <property type="component" value="Plasmid unnamed2"/>
</dbReference>
<name>A0A347WGH0_9PROT</name>
<reference evidence="2 3" key="1">
    <citation type="submission" date="2017-08" db="EMBL/GenBank/DDBJ databases">
        <title>Complete genome sequence of Gluconacetobacter saccharivorans CV1 isolated from Fermented Vinegar.</title>
        <authorList>
            <person name="Kim S.-Y."/>
        </authorList>
    </citation>
    <scope>NUCLEOTIDE SEQUENCE [LARGE SCALE GENOMIC DNA]</scope>
    <source>
        <strain evidence="2 3">CV1</strain>
        <plasmid evidence="2 3">unnamed2</plasmid>
    </source>
</reference>
<keyword evidence="2" id="KW-0614">Plasmid</keyword>
<geneLocation type="plasmid" evidence="2 3">
    <name>unnamed2</name>
</geneLocation>
<dbReference type="EMBL" id="CP023038">
    <property type="protein sequence ID" value="AXY23963.1"/>
    <property type="molecule type" value="Genomic_DNA"/>
</dbReference>
<dbReference type="KEGG" id="ksc:CD178_03196"/>
<dbReference type="AlphaFoldDB" id="A0A347WGH0"/>
<sequence length="117" mass="12985">MPTPIGPFRAGDRAIASFRGNGWPCSHVPYPFTHGVRRVALVRYYPQGSGGKAVEHGWCQRQFMSLSRGQRKTEGFSMSISDHADFCAIAAARAAKCFTMVSLFERGPFFWAPAALW</sequence>
<dbReference type="EMBL" id="CP023038">
    <property type="protein sequence ID" value="AXY23940.1"/>
    <property type="molecule type" value="Genomic_DNA"/>
</dbReference>
<gene>
    <name evidence="1" type="ORF">CD178_03196</name>
    <name evidence="2" type="ORF">CD178_03219</name>
</gene>
<dbReference type="KEGG" id="ksc:CD178_03219"/>
<keyword evidence="3" id="KW-1185">Reference proteome</keyword>